<evidence type="ECO:0000256" key="5">
    <source>
        <dbReference type="ARBA" id="ARBA00023033"/>
    </source>
</evidence>
<evidence type="ECO:0000256" key="4">
    <source>
        <dbReference type="ARBA" id="ARBA00023002"/>
    </source>
</evidence>
<evidence type="ECO:0000313" key="6">
    <source>
        <dbReference type="EMBL" id="MEX1667388.1"/>
    </source>
</evidence>
<dbReference type="EC" id="1.13.12.-" evidence="6"/>
<evidence type="ECO:0000256" key="2">
    <source>
        <dbReference type="ARBA" id="ARBA00022630"/>
    </source>
</evidence>
<dbReference type="CDD" id="cd04730">
    <property type="entry name" value="NPD_like"/>
    <property type="match status" value="1"/>
</dbReference>
<dbReference type="PANTHER" id="PTHR42747:SF4">
    <property type="entry name" value="BLR1330 PROTEIN"/>
    <property type="match status" value="1"/>
</dbReference>
<organism evidence="6 7">
    <name type="scientific">Zhongshania guokunii</name>
    <dbReference type="NCBI Taxonomy" id="641783"/>
    <lineage>
        <taxon>Bacteria</taxon>
        <taxon>Pseudomonadati</taxon>
        <taxon>Pseudomonadota</taxon>
        <taxon>Gammaproteobacteria</taxon>
        <taxon>Cellvibrionales</taxon>
        <taxon>Spongiibacteraceae</taxon>
        <taxon>Zhongshania</taxon>
    </lineage>
</organism>
<sequence length="322" mass="34334">MALPEILTKNVRLPVMAAPMFIASTPELVIEQCKAGIIGSIPALNARPQSQLEEWIVRIQAELAEYDRQNPDKPAAPFAINQISHPSNDRLMGDLDIIAKYKIPIVIVSLYVAPQICEVVHSYGGIVLNDVISNRQAKKSVEGGVDGLIAVAAGAGGHTGTISPFALVSEIREWWDGPLALSGCIATGQNILAALATGADIAYIGSPFIATKEANAVPDYKAMIVDGSAKDIITTDAFSGVPANFLVGSVERAGLDPKSLKRDADKAIDVSETSQSFNTWKDIWGCGQGINAVKDIVATAELVARLSNEYEVARRVFLDRLA</sequence>
<keyword evidence="2" id="KW-0285">Flavoprotein</keyword>
<dbReference type="RefSeq" id="WP_368379723.1">
    <property type="nucleotide sequence ID" value="NZ_JBFRYA010000001.1"/>
</dbReference>
<gene>
    <name evidence="6" type="ORF">AB4876_00615</name>
</gene>
<keyword evidence="7" id="KW-1185">Reference proteome</keyword>
<dbReference type="PANTHER" id="PTHR42747">
    <property type="entry name" value="NITRONATE MONOOXYGENASE-RELATED"/>
    <property type="match status" value="1"/>
</dbReference>
<dbReference type="InterPro" id="IPR004136">
    <property type="entry name" value="NMO"/>
</dbReference>
<dbReference type="InterPro" id="IPR013785">
    <property type="entry name" value="Aldolase_TIM"/>
</dbReference>
<keyword evidence="3" id="KW-0288">FMN</keyword>
<dbReference type="Gene3D" id="3.20.20.70">
    <property type="entry name" value="Aldolase class I"/>
    <property type="match status" value="1"/>
</dbReference>
<evidence type="ECO:0000313" key="7">
    <source>
        <dbReference type="Proteomes" id="UP001557485"/>
    </source>
</evidence>
<dbReference type="Pfam" id="PF03060">
    <property type="entry name" value="NMO"/>
    <property type="match status" value="1"/>
</dbReference>
<comment type="caution">
    <text evidence="6">The sequence shown here is derived from an EMBL/GenBank/DDBJ whole genome shotgun (WGS) entry which is preliminary data.</text>
</comment>
<name>A0ABV3U0G9_9GAMM</name>
<dbReference type="Proteomes" id="UP001557485">
    <property type="component" value="Unassembled WGS sequence"/>
</dbReference>
<evidence type="ECO:0000256" key="3">
    <source>
        <dbReference type="ARBA" id="ARBA00022643"/>
    </source>
</evidence>
<dbReference type="GO" id="GO:0016491">
    <property type="term" value="F:oxidoreductase activity"/>
    <property type="evidence" value="ECO:0007669"/>
    <property type="project" value="UniProtKB-KW"/>
</dbReference>
<reference evidence="6 7" key="1">
    <citation type="journal article" date="2011" name="Int. J. Syst. Evol. Microbiol.">
        <title>Zhongshania antarctica gen. nov., sp. nov. and Zhongshania guokunii sp. nov., gammaproteobacteria respectively isolated from coastal attached (fast) ice and surface seawater of the Antarctic.</title>
        <authorList>
            <person name="Li H.J."/>
            <person name="Zhang X.Y."/>
            <person name="Chen C.X."/>
            <person name="Zhang Y.J."/>
            <person name="Gao Z.M."/>
            <person name="Yu Y."/>
            <person name="Chen X.L."/>
            <person name="Chen B."/>
            <person name="Zhang Y.Z."/>
        </authorList>
    </citation>
    <scope>NUCLEOTIDE SEQUENCE [LARGE SCALE GENOMIC DNA]</scope>
    <source>
        <strain evidence="6 7">ZS6-22T</strain>
    </source>
</reference>
<evidence type="ECO:0000256" key="1">
    <source>
        <dbReference type="ARBA" id="ARBA00009881"/>
    </source>
</evidence>
<accession>A0ABV3U0G9</accession>
<dbReference type="SUPFAM" id="SSF51412">
    <property type="entry name" value="Inosine monophosphate dehydrogenase (IMPDH)"/>
    <property type="match status" value="1"/>
</dbReference>
<comment type="similarity">
    <text evidence="1">Belongs to the nitronate monooxygenase family. NMO class I subfamily.</text>
</comment>
<dbReference type="EMBL" id="JBFRYA010000001">
    <property type="protein sequence ID" value="MEX1667388.1"/>
    <property type="molecule type" value="Genomic_DNA"/>
</dbReference>
<proteinExistence type="inferred from homology"/>
<keyword evidence="5" id="KW-0503">Monooxygenase</keyword>
<keyword evidence="4 6" id="KW-0560">Oxidoreductase</keyword>
<protein>
    <submittedName>
        <fullName evidence="6">NAD(P)H-dependent flavin oxidoreductase</fullName>
        <ecNumber evidence="6">1.13.12.-</ecNumber>
    </submittedName>
</protein>